<evidence type="ECO:0000256" key="3">
    <source>
        <dbReference type="ARBA" id="ARBA00022448"/>
    </source>
</evidence>
<keyword evidence="8 11" id="KW-1133">Transmembrane helix</keyword>
<feature type="region of interest" description="Disordered" evidence="10">
    <location>
        <begin position="566"/>
        <end position="591"/>
    </location>
</feature>
<evidence type="ECO:0000256" key="11">
    <source>
        <dbReference type="SAM" id="Phobius"/>
    </source>
</evidence>
<keyword evidence="3" id="KW-0813">Transport</keyword>
<dbReference type="CDD" id="cd03250">
    <property type="entry name" value="ABCC_MRP_domain1"/>
    <property type="match status" value="1"/>
</dbReference>
<dbReference type="GO" id="GO:0140359">
    <property type="term" value="F:ABC-type transporter activity"/>
    <property type="evidence" value="ECO:0007669"/>
    <property type="project" value="InterPro"/>
</dbReference>
<dbReference type="PANTHER" id="PTHR24223">
    <property type="entry name" value="ATP-BINDING CASSETTE SUB-FAMILY C"/>
    <property type="match status" value="1"/>
</dbReference>
<evidence type="ECO:0000256" key="8">
    <source>
        <dbReference type="ARBA" id="ARBA00022989"/>
    </source>
</evidence>
<evidence type="ECO:0000256" key="9">
    <source>
        <dbReference type="ARBA" id="ARBA00023136"/>
    </source>
</evidence>
<evidence type="ECO:0000259" key="12">
    <source>
        <dbReference type="PROSITE" id="PS50893"/>
    </source>
</evidence>
<dbReference type="GO" id="GO:0016887">
    <property type="term" value="F:ATP hydrolysis activity"/>
    <property type="evidence" value="ECO:0007669"/>
    <property type="project" value="InterPro"/>
</dbReference>
<evidence type="ECO:0000256" key="6">
    <source>
        <dbReference type="ARBA" id="ARBA00022741"/>
    </source>
</evidence>
<accession>A0A6B2KWP4</accession>
<keyword evidence="6" id="KW-0547">Nucleotide-binding</keyword>
<dbReference type="InterPro" id="IPR044746">
    <property type="entry name" value="ABCC_6TM_D1"/>
</dbReference>
<feature type="transmembrane region" description="Helical" evidence="11">
    <location>
        <begin position="278"/>
        <end position="301"/>
    </location>
</feature>
<dbReference type="GO" id="GO:0005524">
    <property type="term" value="F:ATP binding"/>
    <property type="evidence" value="ECO:0007669"/>
    <property type="project" value="UniProtKB-KW"/>
</dbReference>
<dbReference type="GO" id="GO:0016020">
    <property type="term" value="C:membrane"/>
    <property type="evidence" value="ECO:0007669"/>
    <property type="project" value="InterPro"/>
</dbReference>
<dbReference type="GO" id="GO:0012505">
    <property type="term" value="C:endomembrane system"/>
    <property type="evidence" value="ECO:0007669"/>
    <property type="project" value="UniProtKB-SubCell"/>
</dbReference>
<dbReference type="InterPro" id="IPR027417">
    <property type="entry name" value="P-loop_NTPase"/>
</dbReference>
<feature type="transmembrane region" description="Helical" evidence="11">
    <location>
        <begin position="894"/>
        <end position="916"/>
    </location>
</feature>
<dbReference type="EMBL" id="GIBP01000113">
    <property type="protein sequence ID" value="NDV29082.1"/>
    <property type="molecule type" value="Transcribed_RNA"/>
</dbReference>
<dbReference type="InterPro" id="IPR003593">
    <property type="entry name" value="AAA+_ATPase"/>
</dbReference>
<reference evidence="14" key="1">
    <citation type="journal article" date="2020" name="J. Eukaryot. Microbiol.">
        <title>De novo Sequencing, Assembly and Annotation of the Transcriptome for the Free-Living Testate Amoeba Arcella intermedia.</title>
        <authorList>
            <person name="Ribeiro G.M."/>
            <person name="Porfirio-Sousa A.L."/>
            <person name="Maurer-Alcala X.X."/>
            <person name="Katz L.A."/>
            <person name="Lahr D.J.G."/>
        </authorList>
    </citation>
    <scope>NUCLEOTIDE SEQUENCE</scope>
</reference>
<feature type="transmembrane region" description="Helical" evidence="11">
    <location>
        <begin position="21"/>
        <end position="42"/>
    </location>
</feature>
<feature type="transmembrane region" description="Helical" evidence="11">
    <location>
        <begin position="622"/>
        <end position="644"/>
    </location>
</feature>
<evidence type="ECO:0000256" key="10">
    <source>
        <dbReference type="SAM" id="MobiDB-lite"/>
    </source>
</evidence>
<feature type="transmembrane region" description="Helical" evidence="11">
    <location>
        <begin position="866"/>
        <end position="888"/>
    </location>
</feature>
<dbReference type="PROSITE" id="PS50893">
    <property type="entry name" value="ABC_TRANSPORTER_2"/>
    <property type="match status" value="2"/>
</dbReference>
<feature type="domain" description="ABC transmembrane type-1" evidence="13">
    <location>
        <begin position="625"/>
        <end position="920"/>
    </location>
</feature>
<dbReference type="FunFam" id="3.40.50.300:FF:000997">
    <property type="entry name" value="Multidrug resistance-associated protein 1"/>
    <property type="match status" value="1"/>
</dbReference>
<organism evidence="14">
    <name type="scientific">Arcella intermedia</name>
    <dbReference type="NCBI Taxonomy" id="1963864"/>
    <lineage>
        <taxon>Eukaryota</taxon>
        <taxon>Amoebozoa</taxon>
        <taxon>Tubulinea</taxon>
        <taxon>Elardia</taxon>
        <taxon>Arcellinida</taxon>
        <taxon>Sphaerothecina</taxon>
        <taxon>Arcellidae</taxon>
        <taxon>Arcella</taxon>
    </lineage>
</organism>
<feature type="transmembrane region" description="Helical" evidence="11">
    <location>
        <begin position="62"/>
        <end position="81"/>
    </location>
</feature>
<dbReference type="FunFam" id="1.20.1560.10:FF:000013">
    <property type="entry name" value="ABC transporter C family member 2"/>
    <property type="match status" value="1"/>
</dbReference>
<evidence type="ECO:0000256" key="1">
    <source>
        <dbReference type="ARBA" id="ARBA00004127"/>
    </source>
</evidence>
<dbReference type="InterPro" id="IPR044726">
    <property type="entry name" value="ABCC_6TM_D2"/>
</dbReference>
<keyword evidence="7" id="KW-0067">ATP-binding</keyword>
<dbReference type="Gene3D" id="1.20.1560.10">
    <property type="entry name" value="ABC transporter type 1, transmembrane domain"/>
    <property type="match status" value="2"/>
</dbReference>
<dbReference type="CDD" id="cd18580">
    <property type="entry name" value="ABC_6TM_ABCC_D2"/>
    <property type="match status" value="1"/>
</dbReference>
<feature type="domain" description="ABC transporter" evidence="12">
    <location>
        <begin position="333"/>
        <end position="554"/>
    </location>
</feature>
<feature type="region of interest" description="Disordered" evidence="10">
    <location>
        <begin position="1214"/>
        <end position="1239"/>
    </location>
</feature>
<dbReference type="Pfam" id="PF00664">
    <property type="entry name" value="ABC_membrane"/>
    <property type="match status" value="2"/>
</dbReference>
<feature type="transmembrane region" description="Helical" evidence="11">
    <location>
        <begin position="681"/>
        <end position="706"/>
    </location>
</feature>
<evidence type="ECO:0000259" key="13">
    <source>
        <dbReference type="PROSITE" id="PS50929"/>
    </source>
</evidence>
<keyword evidence="5" id="KW-0677">Repeat</keyword>
<evidence type="ECO:0000256" key="2">
    <source>
        <dbReference type="ARBA" id="ARBA00009726"/>
    </source>
</evidence>
<dbReference type="PROSITE" id="PS00211">
    <property type="entry name" value="ABC_TRANSPORTER_1"/>
    <property type="match status" value="2"/>
</dbReference>
<dbReference type="CDD" id="cd18579">
    <property type="entry name" value="ABC_6TM_ABCC_D1"/>
    <property type="match status" value="1"/>
</dbReference>
<evidence type="ECO:0000256" key="5">
    <source>
        <dbReference type="ARBA" id="ARBA00022737"/>
    </source>
</evidence>
<dbReference type="PROSITE" id="PS50929">
    <property type="entry name" value="ABC_TM1F"/>
    <property type="match status" value="2"/>
</dbReference>
<feature type="compositionally biased region" description="Basic residues" evidence="10">
    <location>
        <begin position="1222"/>
        <end position="1239"/>
    </location>
</feature>
<proteinExistence type="inferred from homology"/>
<name>A0A6B2KWP4_9EUKA</name>
<protein>
    <submittedName>
        <fullName evidence="14">Uncharacterized protein</fullName>
    </submittedName>
</protein>
<evidence type="ECO:0000256" key="4">
    <source>
        <dbReference type="ARBA" id="ARBA00022692"/>
    </source>
</evidence>
<dbReference type="InterPro" id="IPR003439">
    <property type="entry name" value="ABC_transporter-like_ATP-bd"/>
</dbReference>
<dbReference type="InterPro" id="IPR036640">
    <property type="entry name" value="ABC1_TM_sf"/>
</dbReference>
<dbReference type="Gene3D" id="3.40.50.300">
    <property type="entry name" value="P-loop containing nucleotide triphosphate hydrolases"/>
    <property type="match status" value="2"/>
</dbReference>
<feature type="transmembrane region" description="Helical" evidence="11">
    <location>
        <begin position="159"/>
        <end position="180"/>
    </location>
</feature>
<comment type="similarity">
    <text evidence="2">Belongs to the ABC transporter superfamily. ABCC family. Conjugate transporter (TC 3.A.1.208) subfamily.</text>
</comment>
<dbReference type="CDD" id="cd03244">
    <property type="entry name" value="ABCC_MRP_domain2"/>
    <property type="match status" value="1"/>
</dbReference>
<dbReference type="SUPFAM" id="SSF52540">
    <property type="entry name" value="P-loop containing nucleoside triphosphate hydrolases"/>
    <property type="match status" value="2"/>
</dbReference>
<feature type="transmembrane region" description="Helical" evidence="11">
    <location>
        <begin position="774"/>
        <end position="796"/>
    </location>
</feature>
<evidence type="ECO:0000313" key="14">
    <source>
        <dbReference type="EMBL" id="NDV29082.1"/>
    </source>
</evidence>
<evidence type="ECO:0000256" key="7">
    <source>
        <dbReference type="ARBA" id="ARBA00022840"/>
    </source>
</evidence>
<dbReference type="InterPro" id="IPR011527">
    <property type="entry name" value="ABC1_TM_dom"/>
</dbReference>
<dbReference type="InterPro" id="IPR050173">
    <property type="entry name" value="ABC_transporter_C-like"/>
</dbReference>
<sequence length="1239" mass="139600">MMAHNPGGSIVSVFAKTLRSQFLLSFFLFVLYAIFSFAPSVILPQMVTYIQDYSIPYWHGLVYTAVVVICTILASMCYYHSQWQSALLGMKIRTMMMAAVYRKSTKIPKVAGESSGHIVNLFAADTQIIFDAMPQIISGFVSPIQIIGAIIYLGFYVNYYSLIVLAVIAVAFPFNIFLSFKAAMIRHSIQSKADVRLKLTTEFIQGIRIVKYYAWEKPFMKNITKARESELEWIKSMSLLRANIIFLVSSTTTIALALILLFYGIFGGELKIGDAFTVIAIMNNIRLPLTWSSVAFLLYAYNKASIDRVGDFLKKPERVPYVKDDNTLPVGSLSIDNVDFGWSSDSTVLKNVKLEVQPGEKVYIVGKVGSGKSSMVMSILGEMPSTSGFVNVSGNIAYVPQQAWIYNATVRDNILFGNKYDEEKYERVVKVSSLVKDFQQFSAGDLTEVGERGVNLSGGQKQRIAIARALYSDRDIVIFDDPLSAVDSHVSRYLFDNVIKDYLKDKTLIMVTNQLQYLPYADRVVFISDGGIAGQGTFKELNETNTKFSKLIKKYGILEETEENLEDKVETKNNKNEEKKHTEEEDKARKEKGTLTMVEEKQSGLIPMKIYWYLLKCGGLRWFYLVLFLFTLYGSCRVLGIWWLNNWTSSGRDYLIASYMKHYVNTTVVPEYSTVYWSLTYVAWLLAESVAFYLALVAFFVGFTIAASKNLHNQLLERITYGTTTFFDITPLGRILSRLSQDMTTIDFMLPVSLNAFLNMGFMLLATLGGIGLGVWYIFLALLPLVVAYFGLQLFFRKSNIEVQRLESLSRSPPISHLSSTLNGMDTIRSFSALEEFIKLNDQHLDHNNVEKFALKFILSWYGIRLDIIGACIILFVFGGISLVRIFGTLDAGSAAIAMSYTSGFTSLLSTFSVYVSDLEIRTNAVERFWEYKQIIQEPNNPDAIVPEGNWPNEGKLEFKNFSFRYANGPLVLKNLDLVVTPQSKTAIVGRTGAGKSSLLQALYRILEPADGTIMIDGVDYRNVKISHLRSKLAIIPQDPTLFMESLRYNLDPFEEYTDEQIWDALEMVQLREVVIGLPDKLMTKCEENGSNFSVGQRQLLCMARAILKKSSILLLDEATASVDVETDGIIQSTIRKAFKNCTVLTIAHRLNTIMDSDMILVLEKGEIAEYDSPVNLLNLQGLFYSMVQATGPSSAEYLMKIAKGEISVLQQMMEESSMQQTRKKKPKAKQTKSKTKSK</sequence>
<dbReference type="SUPFAM" id="SSF90123">
    <property type="entry name" value="ABC transporter transmembrane region"/>
    <property type="match status" value="2"/>
</dbReference>
<feature type="transmembrane region" description="Helical" evidence="11">
    <location>
        <begin position="136"/>
        <end position="153"/>
    </location>
</feature>
<dbReference type="AlphaFoldDB" id="A0A6B2KWP4"/>
<feature type="transmembrane region" description="Helical" evidence="11">
    <location>
        <begin position="748"/>
        <end position="768"/>
    </location>
</feature>
<dbReference type="Pfam" id="PF00005">
    <property type="entry name" value="ABC_tran"/>
    <property type="match status" value="2"/>
</dbReference>
<dbReference type="PANTHER" id="PTHR24223:SF456">
    <property type="entry name" value="MULTIDRUG RESISTANCE-ASSOCIATED PROTEIN LETHAL(2)03659"/>
    <property type="match status" value="1"/>
</dbReference>
<dbReference type="InterPro" id="IPR017871">
    <property type="entry name" value="ABC_transporter-like_CS"/>
</dbReference>
<keyword evidence="4 11" id="KW-0812">Transmembrane</keyword>
<comment type="subcellular location">
    <subcellularLocation>
        <location evidence="1">Endomembrane system</location>
        <topology evidence="1">Multi-pass membrane protein</topology>
    </subcellularLocation>
</comment>
<feature type="transmembrane region" description="Helical" evidence="11">
    <location>
        <begin position="244"/>
        <end position="266"/>
    </location>
</feature>
<keyword evidence="9 11" id="KW-0472">Membrane</keyword>
<feature type="domain" description="ABC transporter" evidence="12">
    <location>
        <begin position="957"/>
        <end position="1190"/>
    </location>
</feature>
<dbReference type="SMART" id="SM00382">
    <property type="entry name" value="AAA"/>
    <property type="match status" value="2"/>
</dbReference>
<dbReference type="FunFam" id="3.40.50.300:FF:000074">
    <property type="entry name" value="Multidrug resistance-associated protein 5 isoform 1"/>
    <property type="match status" value="1"/>
</dbReference>
<feature type="domain" description="ABC transmembrane type-1" evidence="13">
    <location>
        <begin position="23"/>
        <end position="291"/>
    </location>
</feature>